<name>A0A6L2LP57_TANCI</name>
<evidence type="ECO:0000256" key="1">
    <source>
        <dbReference type="SAM" id="MobiDB-lite"/>
    </source>
</evidence>
<dbReference type="EMBL" id="BKCJ010004851">
    <property type="protein sequence ID" value="GEU63468.1"/>
    <property type="molecule type" value="Genomic_DNA"/>
</dbReference>
<dbReference type="AlphaFoldDB" id="A0A6L2LP57"/>
<evidence type="ECO:0000313" key="2">
    <source>
        <dbReference type="EMBL" id="GEU63468.1"/>
    </source>
</evidence>
<organism evidence="2">
    <name type="scientific">Tanacetum cinerariifolium</name>
    <name type="common">Dalmatian daisy</name>
    <name type="synonym">Chrysanthemum cinerariifolium</name>
    <dbReference type="NCBI Taxonomy" id="118510"/>
    <lineage>
        <taxon>Eukaryota</taxon>
        <taxon>Viridiplantae</taxon>
        <taxon>Streptophyta</taxon>
        <taxon>Embryophyta</taxon>
        <taxon>Tracheophyta</taxon>
        <taxon>Spermatophyta</taxon>
        <taxon>Magnoliopsida</taxon>
        <taxon>eudicotyledons</taxon>
        <taxon>Gunneridae</taxon>
        <taxon>Pentapetalae</taxon>
        <taxon>asterids</taxon>
        <taxon>campanulids</taxon>
        <taxon>Asterales</taxon>
        <taxon>Asteraceae</taxon>
        <taxon>Asteroideae</taxon>
        <taxon>Anthemideae</taxon>
        <taxon>Anthemidinae</taxon>
        <taxon>Tanacetum</taxon>
    </lineage>
</organism>
<proteinExistence type="predicted"/>
<sequence length="588" mass="66829">MYVGGRVDIFDMMDIDLFIVVVLNMMVMKLGYTCKSEPMFYNYLRPLTSLDEGLYALGCEEDVRCLDILVRSFKLIEVCIEHGVTALDSYLRAPRIRETLEEINDELAGLSHDESFGVDDLDLNLNEEPDVNLNVFQVETQSEVPVSEEPDVDQEPIVAEVSTEVPIVEEIGTHEFSVEDIVVEDYVSSEKDTAQYNGEFNESARSDEQRRFLVDEENEIVEHDVDLHLFDVDIINPDGFNSDHGNDEETNYKKRMLAELRTKMEGDRPTGPNHGMKPGPSGSSGPTTRSKKKKEYREIKHCTYKFLSEKIFEQVRVDPDILVKAIQDQLQHELEGIIPAIKTVYPSAEHRYFLRHIHKNMKHGWCGQAYKDLLWRVASATNVRDFEICILELKTMNAKAHEWLNKIPADDWARSYFLGRAKSNLLLNNICEVFNVKIVRGKDKPVITLLEYIIEYYIKRIMNVQGVIDKCTGLLTPTATRIMESIKKEAHLIKELTGIPCKHADAACWNMALNDPMTPPLETWCLGGGGYLRDSVGVVDGTNDGDKGTNIMKDEVSQENMCEEEVPSNKNIGKQIGDFVDMPSEAVE</sequence>
<protein>
    <submittedName>
        <fullName evidence="2">Uncharacterized protein</fullName>
    </submittedName>
</protein>
<feature type="compositionally biased region" description="Low complexity" evidence="1">
    <location>
        <begin position="277"/>
        <end position="288"/>
    </location>
</feature>
<comment type="caution">
    <text evidence="2">The sequence shown here is derived from an EMBL/GenBank/DDBJ whole genome shotgun (WGS) entry which is preliminary data.</text>
</comment>
<accession>A0A6L2LP57</accession>
<dbReference type="PANTHER" id="PTHR31973">
    <property type="entry name" value="POLYPROTEIN, PUTATIVE-RELATED"/>
    <property type="match status" value="1"/>
</dbReference>
<reference evidence="2" key="1">
    <citation type="journal article" date="2019" name="Sci. Rep.">
        <title>Draft genome of Tanacetum cinerariifolium, the natural source of mosquito coil.</title>
        <authorList>
            <person name="Yamashiro T."/>
            <person name="Shiraishi A."/>
            <person name="Satake H."/>
            <person name="Nakayama K."/>
        </authorList>
    </citation>
    <scope>NUCLEOTIDE SEQUENCE</scope>
</reference>
<gene>
    <name evidence="2" type="ORF">Tci_035446</name>
</gene>
<feature type="region of interest" description="Disordered" evidence="1">
    <location>
        <begin position="264"/>
        <end position="295"/>
    </location>
</feature>
<dbReference type="PANTHER" id="PTHR31973:SF190">
    <property type="entry name" value="MULE TRANSPOSASE DOMAIN-CONTAINING PROTEIN"/>
    <property type="match status" value="1"/>
</dbReference>